<proteinExistence type="predicted"/>
<dbReference type="Pfam" id="PF00004">
    <property type="entry name" value="AAA"/>
    <property type="match status" value="1"/>
</dbReference>
<keyword evidence="3" id="KW-1185">Reference proteome</keyword>
<reference evidence="2 3" key="1">
    <citation type="journal article" date="2012" name="Genet. Mol. Biol.">
        <title>Analysis of 16S rRNA and mxaF genes revealing insights into Methylobacterium niche-specific plant association.</title>
        <authorList>
            <person name="Dourado M.N."/>
            <person name="Andreote F.D."/>
            <person name="Dini-Andreote F."/>
            <person name="Conti R."/>
            <person name="Araujo J.M."/>
            <person name="Araujo W.L."/>
        </authorList>
    </citation>
    <scope>NUCLEOTIDE SEQUENCE [LARGE SCALE GENOMIC DNA]</scope>
    <source>
        <strain evidence="2 3">TC3-10</strain>
    </source>
</reference>
<evidence type="ECO:0000313" key="2">
    <source>
        <dbReference type="EMBL" id="MEE7493295.1"/>
    </source>
</evidence>
<dbReference type="SMART" id="SM00382">
    <property type="entry name" value="AAA"/>
    <property type="match status" value="1"/>
</dbReference>
<organism evidence="2 3">
    <name type="scientific">Methylobacterium oryzae</name>
    <dbReference type="NCBI Taxonomy" id="334852"/>
    <lineage>
        <taxon>Bacteria</taxon>
        <taxon>Pseudomonadati</taxon>
        <taxon>Pseudomonadota</taxon>
        <taxon>Alphaproteobacteria</taxon>
        <taxon>Hyphomicrobiales</taxon>
        <taxon>Methylobacteriaceae</taxon>
        <taxon>Methylobacterium</taxon>
    </lineage>
</organism>
<dbReference type="InterPro" id="IPR027065">
    <property type="entry name" value="Lon_Prtase"/>
</dbReference>
<dbReference type="PANTHER" id="PTHR43718:SF2">
    <property type="entry name" value="LON PROTEASE HOMOLOG, MITOCHONDRIAL"/>
    <property type="match status" value="1"/>
</dbReference>
<dbReference type="Proteomes" id="UP001355206">
    <property type="component" value="Unassembled WGS sequence"/>
</dbReference>
<dbReference type="EMBL" id="MLCA01000014">
    <property type="protein sequence ID" value="MEE7493295.1"/>
    <property type="molecule type" value="Genomic_DNA"/>
</dbReference>
<evidence type="ECO:0000259" key="1">
    <source>
        <dbReference type="SMART" id="SM00382"/>
    </source>
</evidence>
<evidence type="ECO:0000313" key="3">
    <source>
        <dbReference type="Proteomes" id="UP001355206"/>
    </source>
</evidence>
<dbReference type="InterPro" id="IPR003959">
    <property type="entry name" value="ATPase_AAA_core"/>
</dbReference>
<dbReference type="Gene3D" id="3.40.50.300">
    <property type="entry name" value="P-loop containing nucleotide triphosphate hydrolases"/>
    <property type="match status" value="1"/>
</dbReference>
<comment type="caution">
    <text evidence="2">The sequence shown here is derived from an EMBL/GenBank/DDBJ whole genome shotgun (WGS) entry which is preliminary data.</text>
</comment>
<accession>A0ABU7TVS1</accession>
<dbReference type="InterPro" id="IPR003593">
    <property type="entry name" value="AAA+_ATPase"/>
</dbReference>
<name>A0ABU7TVS1_9HYPH</name>
<dbReference type="InterPro" id="IPR027417">
    <property type="entry name" value="P-loop_NTPase"/>
</dbReference>
<sequence length="249" mass="27157">MAEARRVLTAEFPYAAGPVDAVLGAFSIRPHIHSEPLIIVGPPGAGKSRFVRRLGDALGVGVYRVDGSNDAGGAFGGTERRWYSSEPCRPFMAIARHRQANPIVMVDEVDKAATRTDHGRLWDSMLQALDPENAARFPDPSLQVELDISWASVICTANQPAVLPGALLDRMRIVRFPEPGAEHLDALLPGVIAGIARESGLDPRFHGPLDGIERAAVRLRWRGGSVRRLRRAVEAILRVRDRTLAGRSQ</sequence>
<protein>
    <submittedName>
        <fullName evidence="2">AAA family ATPase</fullName>
    </submittedName>
</protein>
<dbReference type="SUPFAM" id="SSF52540">
    <property type="entry name" value="P-loop containing nucleoside triphosphate hydrolases"/>
    <property type="match status" value="1"/>
</dbReference>
<dbReference type="PANTHER" id="PTHR43718">
    <property type="entry name" value="LON PROTEASE"/>
    <property type="match status" value="1"/>
</dbReference>
<feature type="domain" description="AAA+ ATPase" evidence="1">
    <location>
        <begin position="33"/>
        <end position="178"/>
    </location>
</feature>
<gene>
    <name evidence="2" type="ORF">MOTC310_23680</name>
</gene>